<feature type="region of interest" description="Disordered" evidence="1">
    <location>
        <begin position="156"/>
        <end position="176"/>
    </location>
</feature>
<organism evidence="2 3">
    <name type="scientific">Chromobacterium violaceum</name>
    <dbReference type="NCBI Taxonomy" id="536"/>
    <lineage>
        <taxon>Bacteria</taxon>
        <taxon>Pseudomonadati</taxon>
        <taxon>Pseudomonadota</taxon>
        <taxon>Betaproteobacteria</taxon>
        <taxon>Neisseriales</taxon>
        <taxon>Chromobacteriaceae</taxon>
        <taxon>Chromobacterium</taxon>
    </lineage>
</organism>
<evidence type="ECO:0000256" key="1">
    <source>
        <dbReference type="SAM" id="MobiDB-lite"/>
    </source>
</evidence>
<dbReference type="AlphaFoldDB" id="A0A202B2D4"/>
<name>A0A202B2D4_CHRVL</name>
<evidence type="ECO:0000313" key="3">
    <source>
        <dbReference type="Proteomes" id="UP000196342"/>
    </source>
</evidence>
<protein>
    <recommendedName>
        <fullName evidence="4">Phage DNA packaging protein Nu1</fullName>
    </recommendedName>
</protein>
<dbReference type="Pfam" id="PF07471">
    <property type="entry name" value="Phage_Nu1"/>
    <property type="match status" value="1"/>
</dbReference>
<dbReference type="EMBL" id="NHOO01000032">
    <property type="protein sequence ID" value="OVE45598.1"/>
    <property type="molecule type" value="Genomic_DNA"/>
</dbReference>
<dbReference type="InterPro" id="IPR010906">
    <property type="entry name" value="Phage_lambda_Nu1_terminase-ssu"/>
</dbReference>
<proteinExistence type="predicted"/>
<evidence type="ECO:0000313" key="2">
    <source>
        <dbReference type="EMBL" id="OVE45598.1"/>
    </source>
</evidence>
<comment type="caution">
    <text evidence="2">The sequence shown here is derived from an EMBL/GenBank/DDBJ whole genome shotgun (WGS) entry which is preliminary data.</text>
</comment>
<dbReference type="Proteomes" id="UP000196342">
    <property type="component" value="Unassembled WGS sequence"/>
</dbReference>
<accession>A0A202B2D4</accession>
<dbReference type="RefSeq" id="WP_087698908.1">
    <property type="nucleotide sequence ID" value="NZ_NHOO01000032.1"/>
</dbReference>
<sequence>MVDALSRAGTQSEFGQLVGISQQAVSELISRGVLAQGGTLIEWLQTYCTNLREQAAGRATEGGVSLVTERARLAKEQADRVARLNARERRELAPVWALEVTLASVSRQIASVLEAIPVKIKRASSTISTADLDMINREIIAARNLAAAVEFDWSELDGSERDSEGDSAGADSAVSP</sequence>
<evidence type="ECO:0008006" key="4">
    <source>
        <dbReference type="Google" id="ProtNLM"/>
    </source>
</evidence>
<keyword evidence="3" id="KW-1185">Reference proteome</keyword>
<reference evidence="2 3" key="1">
    <citation type="submission" date="2017-05" db="EMBL/GenBank/DDBJ databases">
        <title>Chromobacterium violaceum GHPS1 isolated from Hydrocarbon polluted soil in French Guiana display an awesome secondary metabolite arsenal and a battery of drug and heavy-metal-resistance and detoxification of xenobiotics proteins.</title>
        <authorList>
            <person name="Belbahri L."/>
        </authorList>
    </citation>
    <scope>NUCLEOTIDE SEQUENCE [LARGE SCALE GENOMIC DNA]</scope>
    <source>
        <strain evidence="2 3">GHPS1</strain>
    </source>
</reference>
<gene>
    <name evidence="2" type="ORF">CBW21_22430</name>
</gene>